<comment type="subcellular location">
    <subcellularLocation>
        <location evidence="1">Membrane</location>
        <topology evidence="1">Multi-pass membrane protein</topology>
    </subcellularLocation>
</comment>
<evidence type="ECO:0000256" key="1">
    <source>
        <dbReference type="ARBA" id="ARBA00004141"/>
    </source>
</evidence>
<feature type="domain" description="Peptidase S54 rhomboid" evidence="6">
    <location>
        <begin position="49"/>
        <end position="181"/>
    </location>
</feature>
<feature type="transmembrane region" description="Helical" evidence="5">
    <location>
        <begin position="113"/>
        <end position="131"/>
    </location>
</feature>
<dbReference type="RefSeq" id="WP_354602149.1">
    <property type="nucleotide sequence ID" value="NZ_JBEWZI010000020.1"/>
</dbReference>
<evidence type="ECO:0000313" key="8">
    <source>
        <dbReference type="Proteomes" id="UP001549691"/>
    </source>
</evidence>
<dbReference type="Pfam" id="PF01694">
    <property type="entry name" value="Rhomboid"/>
    <property type="match status" value="1"/>
</dbReference>
<feature type="transmembrane region" description="Helical" evidence="5">
    <location>
        <begin position="89"/>
        <end position="107"/>
    </location>
</feature>
<evidence type="ECO:0000259" key="6">
    <source>
        <dbReference type="Pfam" id="PF01694"/>
    </source>
</evidence>
<organism evidence="7 8">
    <name type="scientific">Uliginosibacterium flavum</name>
    <dbReference type="NCBI Taxonomy" id="1396831"/>
    <lineage>
        <taxon>Bacteria</taxon>
        <taxon>Pseudomonadati</taxon>
        <taxon>Pseudomonadota</taxon>
        <taxon>Betaproteobacteria</taxon>
        <taxon>Rhodocyclales</taxon>
        <taxon>Zoogloeaceae</taxon>
        <taxon>Uliginosibacterium</taxon>
    </lineage>
</organism>
<accession>A0ABV2TP34</accession>
<dbReference type="Gene3D" id="1.20.1540.10">
    <property type="entry name" value="Rhomboid-like"/>
    <property type="match status" value="1"/>
</dbReference>
<sequence>MRIRYNAPAVLSFSLLCVAVFVLGMLVPPIQLLFFVPGSGGFAFSQPLSWFRLLSHAAGHASWDHLLGNLSFILLLGPILEEKYGSGRLLGMMLATALITGVLNVLLFSSGLLGASGIVFMFILLVSFTNFRNGEIPLSFLLIVAVFLSRELLQGLRADHVAQFAHLIGGACGSLFGFRLAGRRA</sequence>
<dbReference type="Proteomes" id="UP001549691">
    <property type="component" value="Unassembled WGS sequence"/>
</dbReference>
<dbReference type="InterPro" id="IPR035952">
    <property type="entry name" value="Rhomboid-like_sf"/>
</dbReference>
<name>A0ABV2TP34_9RHOO</name>
<dbReference type="GO" id="GO:0006508">
    <property type="term" value="P:proteolysis"/>
    <property type="evidence" value="ECO:0007669"/>
    <property type="project" value="UniProtKB-KW"/>
</dbReference>
<gene>
    <name evidence="7" type="ORF">ABXR19_15985</name>
</gene>
<keyword evidence="2 5" id="KW-0812">Transmembrane</keyword>
<feature type="transmembrane region" description="Helical" evidence="5">
    <location>
        <begin position="61"/>
        <end position="80"/>
    </location>
</feature>
<keyword evidence="3 5" id="KW-1133">Transmembrane helix</keyword>
<keyword evidence="7" id="KW-0378">Hydrolase</keyword>
<evidence type="ECO:0000256" key="5">
    <source>
        <dbReference type="SAM" id="Phobius"/>
    </source>
</evidence>
<proteinExistence type="predicted"/>
<feature type="transmembrane region" description="Helical" evidence="5">
    <location>
        <begin position="162"/>
        <end position="181"/>
    </location>
</feature>
<keyword evidence="8" id="KW-1185">Reference proteome</keyword>
<evidence type="ECO:0000256" key="4">
    <source>
        <dbReference type="ARBA" id="ARBA00023136"/>
    </source>
</evidence>
<evidence type="ECO:0000256" key="3">
    <source>
        <dbReference type="ARBA" id="ARBA00022989"/>
    </source>
</evidence>
<dbReference type="InterPro" id="IPR022764">
    <property type="entry name" value="Peptidase_S54_rhomboid_dom"/>
</dbReference>
<reference evidence="7 8" key="1">
    <citation type="submission" date="2024-07" db="EMBL/GenBank/DDBJ databases">
        <title>Uliginosibacterium flavum JJ3220;KACC:17644.</title>
        <authorList>
            <person name="Kim M.K."/>
        </authorList>
    </citation>
    <scope>NUCLEOTIDE SEQUENCE [LARGE SCALE GENOMIC DNA]</scope>
    <source>
        <strain evidence="7 8">KACC:17644</strain>
    </source>
</reference>
<dbReference type="GO" id="GO:0008233">
    <property type="term" value="F:peptidase activity"/>
    <property type="evidence" value="ECO:0007669"/>
    <property type="project" value="UniProtKB-KW"/>
</dbReference>
<keyword evidence="4 5" id="KW-0472">Membrane</keyword>
<feature type="transmembrane region" description="Helical" evidence="5">
    <location>
        <begin position="138"/>
        <end position="156"/>
    </location>
</feature>
<evidence type="ECO:0000256" key="2">
    <source>
        <dbReference type="ARBA" id="ARBA00022692"/>
    </source>
</evidence>
<dbReference type="PANTHER" id="PTHR43066">
    <property type="entry name" value="RHOMBOID-RELATED PROTEIN"/>
    <property type="match status" value="1"/>
</dbReference>
<dbReference type="SUPFAM" id="SSF144091">
    <property type="entry name" value="Rhomboid-like"/>
    <property type="match status" value="1"/>
</dbReference>
<keyword evidence="7" id="KW-0645">Protease</keyword>
<comment type="caution">
    <text evidence="7">The sequence shown here is derived from an EMBL/GenBank/DDBJ whole genome shotgun (WGS) entry which is preliminary data.</text>
</comment>
<protein>
    <submittedName>
        <fullName evidence="7">Rhomboid family intramembrane serine protease</fullName>
        <ecNumber evidence="7">3.4.21.105</ecNumber>
    </submittedName>
</protein>
<dbReference type="EMBL" id="JBEWZI010000020">
    <property type="protein sequence ID" value="MET7015691.1"/>
    <property type="molecule type" value="Genomic_DNA"/>
</dbReference>
<dbReference type="EC" id="3.4.21.105" evidence="7"/>
<evidence type="ECO:0000313" key="7">
    <source>
        <dbReference type="EMBL" id="MET7015691.1"/>
    </source>
</evidence>